<keyword evidence="1" id="KW-0732">Signal</keyword>
<evidence type="ECO:0008006" key="4">
    <source>
        <dbReference type="Google" id="ProtNLM"/>
    </source>
</evidence>
<dbReference type="Proteomes" id="UP000008311">
    <property type="component" value="Unassembled WGS sequence"/>
</dbReference>
<dbReference type="InParanoid" id="B9TQL1"/>
<sequence>MKPINHLAGLLVAAASCSAAAAPLLFEGFNDVRTLPASGWVQINNSSPPGAIGWFQGDPAIFPAASGAADAYVAANFNNAAYGGQVSNWLLTPEVALFNGESLTFSLRLLGEGLLDRVEVYYSPNGAATNVGSFSLLNAFESDTDTGWRQRAAL</sequence>
<dbReference type="PROSITE" id="PS51257">
    <property type="entry name" value="PROKAR_LIPOPROTEIN"/>
    <property type="match status" value="1"/>
</dbReference>
<feature type="non-terminal residue" evidence="2">
    <location>
        <position position="154"/>
    </location>
</feature>
<dbReference type="AlphaFoldDB" id="B9TQL1"/>
<organism evidence="2 3">
    <name type="scientific">Ricinus communis</name>
    <name type="common">Castor bean</name>
    <dbReference type="NCBI Taxonomy" id="3988"/>
    <lineage>
        <taxon>Eukaryota</taxon>
        <taxon>Viridiplantae</taxon>
        <taxon>Streptophyta</taxon>
        <taxon>Embryophyta</taxon>
        <taxon>Tracheophyta</taxon>
        <taxon>Spermatophyta</taxon>
        <taxon>Magnoliopsida</taxon>
        <taxon>eudicotyledons</taxon>
        <taxon>Gunneridae</taxon>
        <taxon>Pentapetalae</taxon>
        <taxon>rosids</taxon>
        <taxon>fabids</taxon>
        <taxon>Malpighiales</taxon>
        <taxon>Euphorbiaceae</taxon>
        <taxon>Acalyphoideae</taxon>
        <taxon>Acalypheae</taxon>
        <taxon>Ricinus</taxon>
    </lineage>
</organism>
<feature type="chain" id="PRO_5002890379" description="Cleaved adhesin domain-containing protein" evidence="1">
    <location>
        <begin position="22"/>
        <end position="154"/>
    </location>
</feature>
<proteinExistence type="predicted"/>
<keyword evidence="3" id="KW-1185">Reference proteome</keyword>
<dbReference type="NCBIfam" id="NF038128">
    <property type="entry name" value="choice_anch_J"/>
    <property type="match status" value="1"/>
</dbReference>
<feature type="signal peptide" evidence="1">
    <location>
        <begin position="1"/>
        <end position="21"/>
    </location>
</feature>
<gene>
    <name evidence="2" type="ORF">RCOM_2046260</name>
</gene>
<reference evidence="3" key="1">
    <citation type="journal article" date="2010" name="Nat. Biotechnol.">
        <title>Draft genome sequence of the oilseed species Ricinus communis.</title>
        <authorList>
            <person name="Chan A.P."/>
            <person name="Crabtree J."/>
            <person name="Zhao Q."/>
            <person name="Lorenzi H."/>
            <person name="Orvis J."/>
            <person name="Puiu D."/>
            <person name="Melake-Berhan A."/>
            <person name="Jones K.M."/>
            <person name="Redman J."/>
            <person name="Chen G."/>
            <person name="Cahoon E.B."/>
            <person name="Gedil M."/>
            <person name="Stanke M."/>
            <person name="Haas B.J."/>
            <person name="Wortman J.R."/>
            <person name="Fraser-Liggett C.M."/>
            <person name="Ravel J."/>
            <person name="Rabinowicz P.D."/>
        </authorList>
    </citation>
    <scope>NUCLEOTIDE SEQUENCE [LARGE SCALE GENOMIC DNA]</scope>
    <source>
        <strain evidence="3">cv. Hale</strain>
    </source>
</reference>
<evidence type="ECO:0000256" key="1">
    <source>
        <dbReference type="SAM" id="SignalP"/>
    </source>
</evidence>
<dbReference type="Gene3D" id="2.60.120.200">
    <property type="match status" value="1"/>
</dbReference>
<accession>B9TQL1</accession>
<protein>
    <recommendedName>
        <fullName evidence="4">Cleaved adhesin domain-containing protein</fullName>
    </recommendedName>
</protein>
<evidence type="ECO:0000313" key="2">
    <source>
        <dbReference type="EMBL" id="EEF21853.1"/>
    </source>
</evidence>
<dbReference type="EMBL" id="EQ999003">
    <property type="protein sequence ID" value="EEF21853.1"/>
    <property type="molecule type" value="Genomic_DNA"/>
</dbReference>
<name>B9TQL1_RICCO</name>
<evidence type="ECO:0000313" key="3">
    <source>
        <dbReference type="Proteomes" id="UP000008311"/>
    </source>
</evidence>